<sequence length="200" mass="22253">MRSPRTSAGTGWGCTCKALRCLRYNSSAVGNCIVRGGVTTPLTPRRVEVGTCRATTWVGFELTSWTELVWGQVKSGRHRRLVSQQVGDWSHNRPVDLAGVTPFSTHAPHLSNMNMTQRFHSPTVADISVVGSSSVGNLRWGARRQSRFGTKAGGGRLEYKRNNNEPGSEEWPEWKCAFRRGICSRSRSVRCMANPMRVNM</sequence>
<proteinExistence type="predicted"/>
<evidence type="ECO:0000313" key="3">
    <source>
        <dbReference type="Proteomes" id="UP001341840"/>
    </source>
</evidence>
<dbReference type="Proteomes" id="UP001341840">
    <property type="component" value="Unassembled WGS sequence"/>
</dbReference>
<feature type="non-terminal residue" evidence="2">
    <location>
        <position position="200"/>
    </location>
</feature>
<keyword evidence="3" id="KW-1185">Reference proteome</keyword>
<dbReference type="EMBL" id="JASCZI010271945">
    <property type="protein sequence ID" value="MED6218117.1"/>
    <property type="molecule type" value="Genomic_DNA"/>
</dbReference>
<gene>
    <name evidence="2" type="ORF">PIB30_023998</name>
</gene>
<name>A0ABU6Z6B4_9FABA</name>
<evidence type="ECO:0000256" key="1">
    <source>
        <dbReference type="SAM" id="MobiDB-lite"/>
    </source>
</evidence>
<organism evidence="2 3">
    <name type="scientific">Stylosanthes scabra</name>
    <dbReference type="NCBI Taxonomy" id="79078"/>
    <lineage>
        <taxon>Eukaryota</taxon>
        <taxon>Viridiplantae</taxon>
        <taxon>Streptophyta</taxon>
        <taxon>Embryophyta</taxon>
        <taxon>Tracheophyta</taxon>
        <taxon>Spermatophyta</taxon>
        <taxon>Magnoliopsida</taxon>
        <taxon>eudicotyledons</taxon>
        <taxon>Gunneridae</taxon>
        <taxon>Pentapetalae</taxon>
        <taxon>rosids</taxon>
        <taxon>fabids</taxon>
        <taxon>Fabales</taxon>
        <taxon>Fabaceae</taxon>
        <taxon>Papilionoideae</taxon>
        <taxon>50 kb inversion clade</taxon>
        <taxon>dalbergioids sensu lato</taxon>
        <taxon>Dalbergieae</taxon>
        <taxon>Pterocarpus clade</taxon>
        <taxon>Stylosanthes</taxon>
    </lineage>
</organism>
<evidence type="ECO:0000313" key="2">
    <source>
        <dbReference type="EMBL" id="MED6218117.1"/>
    </source>
</evidence>
<feature type="region of interest" description="Disordered" evidence="1">
    <location>
        <begin position="149"/>
        <end position="170"/>
    </location>
</feature>
<protein>
    <submittedName>
        <fullName evidence="2">Uncharacterized protein</fullName>
    </submittedName>
</protein>
<accession>A0ABU6Z6B4</accession>
<reference evidence="2 3" key="1">
    <citation type="journal article" date="2023" name="Plants (Basel)">
        <title>Bridging the Gap: Combining Genomics and Transcriptomics Approaches to Understand Stylosanthes scabra, an Orphan Legume from the Brazilian Caatinga.</title>
        <authorList>
            <person name="Ferreira-Neto J.R.C."/>
            <person name="da Silva M.D."/>
            <person name="Binneck E."/>
            <person name="de Melo N.F."/>
            <person name="da Silva R.H."/>
            <person name="de Melo A.L.T.M."/>
            <person name="Pandolfi V."/>
            <person name="Bustamante F.O."/>
            <person name="Brasileiro-Vidal A.C."/>
            <person name="Benko-Iseppon A.M."/>
        </authorList>
    </citation>
    <scope>NUCLEOTIDE SEQUENCE [LARGE SCALE GENOMIC DNA]</scope>
    <source>
        <tissue evidence="2">Leaves</tissue>
    </source>
</reference>
<comment type="caution">
    <text evidence="2">The sequence shown here is derived from an EMBL/GenBank/DDBJ whole genome shotgun (WGS) entry which is preliminary data.</text>
</comment>